<dbReference type="Proteomes" id="UP000313359">
    <property type="component" value="Unassembled WGS sequence"/>
</dbReference>
<dbReference type="PROSITE" id="PS50865">
    <property type="entry name" value="ZF_MYND_2"/>
    <property type="match status" value="1"/>
</dbReference>
<dbReference type="GO" id="GO:0005634">
    <property type="term" value="C:nucleus"/>
    <property type="evidence" value="ECO:0007669"/>
    <property type="project" value="TreeGrafter"/>
</dbReference>
<dbReference type="PANTHER" id="PTHR10237:SF14">
    <property type="entry name" value="MYND-TYPE DOMAIN-CONTAINING PROTEIN"/>
    <property type="match status" value="1"/>
</dbReference>
<dbReference type="InterPro" id="IPR002893">
    <property type="entry name" value="Znf_MYND"/>
</dbReference>
<sequence>MEVVLYKPSSKKPQPSASESGGSGLVLPEGDNLRRCAHCHKPEVVGLKLKSCSSCRNILYCSGECQKANWPTHKNTCRAGPPAQEHQLAQYGYTSAAAFSRDVRDYIDAHSWAIRNIVMIIRQIWRDTHPNTPIREQPRRIRFRLQCQTSPSNPRKNHNPATRFAVVGTPALCDLDEWIRDFPDWWEQSERGRAELETKYAREQGPDYLGLLSLEYFVPETNACTMDFLPILQPNVIDPDPDLRRLLFSDMICFSLRSMNCGFPLRMSAESRQVGIPGHFVRVEKTWQWKPLFSSWDEYALGEGKGPKDAAYRELDLAISSRVFFHGPMPELMKMQAWYCTM</sequence>
<dbReference type="GO" id="GO:0000981">
    <property type="term" value="F:DNA-binding transcription factor activity, RNA polymerase II-specific"/>
    <property type="evidence" value="ECO:0007669"/>
    <property type="project" value="TreeGrafter"/>
</dbReference>
<evidence type="ECO:0000259" key="6">
    <source>
        <dbReference type="PROSITE" id="PS50865"/>
    </source>
</evidence>
<reference evidence="7" key="1">
    <citation type="journal article" date="2018" name="Genome Biol. Evol.">
        <title>Genomics and development of Lentinus tigrinus, a white-rot wood-decaying mushroom with dimorphic fruiting bodies.</title>
        <authorList>
            <person name="Wu B."/>
            <person name="Xu Z."/>
            <person name="Knudson A."/>
            <person name="Carlson A."/>
            <person name="Chen N."/>
            <person name="Kovaka S."/>
            <person name="LaButti K."/>
            <person name="Lipzen A."/>
            <person name="Pennachio C."/>
            <person name="Riley R."/>
            <person name="Schakwitz W."/>
            <person name="Umezawa K."/>
            <person name="Ohm R.A."/>
            <person name="Grigoriev I.V."/>
            <person name="Nagy L.G."/>
            <person name="Gibbons J."/>
            <person name="Hibbett D."/>
        </authorList>
    </citation>
    <scope>NUCLEOTIDE SEQUENCE [LARGE SCALE GENOMIC DNA]</scope>
    <source>
        <strain evidence="7">ALCF2SS1-6</strain>
    </source>
</reference>
<proteinExistence type="predicted"/>
<keyword evidence="3" id="KW-0862">Zinc</keyword>
<dbReference type="STRING" id="1328759.A0A5C2S7J4"/>
<keyword evidence="2 4" id="KW-0863">Zinc-finger</keyword>
<feature type="compositionally biased region" description="Low complexity" evidence="5">
    <location>
        <begin position="7"/>
        <end position="20"/>
    </location>
</feature>
<feature type="domain" description="MYND-type" evidence="6">
    <location>
        <begin position="36"/>
        <end position="77"/>
    </location>
</feature>
<keyword evidence="8" id="KW-1185">Reference proteome</keyword>
<feature type="region of interest" description="Disordered" evidence="5">
    <location>
        <begin position="1"/>
        <end position="25"/>
    </location>
</feature>
<evidence type="ECO:0000256" key="4">
    <source>
        <dbReference type="PROSITE-ProRule" id="PRU00134"/>
    </source>
</evidence>
<dbReference type="EMBL" id="ML122271">
    <property type="protein sequence ID" value="RPD59288.1"/>
    <property type="molecule type" value="Genomic_DNA"/>
</dbReference>
<dbReference type="InterPro" id="IPR024119">
    <property type="entry name" value="TF_DEAF-1"/>
</dbReference>
<dbReference type="PANTHER" id="PTHR10237">
    <property type="entry name" value="DEFORMED EPIDERMAL AUTOREGULATORY FACTOR 1 HOMOLOG SUPPRESSIN"/>
    <property type="match status" value="1"/>
</dbReference>
<evidence type="ECO:0000256" key="5">
    <source>
        <dbReference type="SAM" id="MobiDB-lite"/>
    </source>
</evidence>
<evidence type="ECO:0000313" key="7">
    <source>
        <dbReference type="EMBL" id="RPD59288.1"/>
    </source>
</evidence>
<evidence type="ECO:0000256" key="3">
    <source>
        <dbReference type="ARBA" id="ARBA00022833"/>
    </source>
</evidence>
<evidence type="ECO:0000256" key="1">
    <source>
        <dbReference type="ARBA" id="ARBA00022723"/>
    </source>
</evidence>
<evidence type="ECO:0000313" key="8">
    <source>
        <dbReference type="Proteomes" id="UP000313359"/>
    </source>
</evidence>
<dbReference type="PROSITE" id="PS01360">
    <property type="entry name" value="ZF_MYND_1"/>
    <property type="match status" value="1"/>
</dbReference>
<dbReference type="SUPFAM" id="SSF144232">
    <property type="entry name" value="HIT/MYND zinc finger-like"/>
    <property type="match status" value="1"/>
</dbReference>
<evidence type="ECO:0000256" key="2">
    <source>
        <dbReference type="ARBA" id="ARBA00022771"/>
    </source>
</evidence>
<dbReference type="Gene3D" id="6.10.140.2220">
    <property type="match status" value="1"/>
</dbReference>
<gene>
    <name evidence="7" type="ORF">L227DRAFT_168128</name>
</gene>
<dbReference type="AlphaFoldDB" id="A0A5C2S7J4"/>
<dbReference type="OrthoDB" id="2757990at2759"/>
<organism evidence="7 8">
    <name type="scientific">Lentinus tigrinus ALCF2SS1-6</name>
    <dbReference type="NCBI Taxonomy" id="1328759"/>
    <lineage>
        <taxon>Eukaryota</taxon>
        <taxon>Fungi</taxon>
        <taxon>Dikarya</taxon>
        <taxon>Basidiomycota</taxon>
        <taxon>Agaricomycotina</taxon>
        <taxon>Agaricomycetes</taxon>
        <taxon>Polyporales</taxon>
        <taxon>Polyporaceae</taxon>
        <taxon>Lentinus</taxon>
    </lineage>
</organism>
<protein>
    <recommendedName>
        <fullName evidence="6">MYND-type domain-containing protein</fullName>
    </recommendedName>
</protein>
<keyword evidence="1" id="KW-0479">Metal-binding</keyword>
<accession>A0A5C2S7J4</accession>
<name>A0A5C2S7J4_9APHY</name>
<dbReference type="Pfam" id="PF01753">
    <property type="entry name" value="zf-MYND"/>
    <property type="match status" value="1"/>
</dbReference>
<dbReference type="GO" id="GO:0008270">
    <property type="term" value="F:zinc ion binding"/>
    <property type="evidence" value="ECO:0007669"/>
    <property type="project" value="UniProtKB-KW"/>
</dbReference>